<keyword evidence="2" id="KW-1185">Reference proteome</keyword>
<name>A0ACC6M760_9BACI</name>
<accession>A0ACC6M760</accession>
<reference evidence="1" key="1">
    <citation type="submission" date="2023-11" db="EMBL/GenBank/DDBJ databases">
        <title>Gracilibacillus pellucida a moderately halophilic bacterium isolated from saline soil in Xinjiang province.</title>
        <authorList>
            <person name="Zhang Z."/>
            <person name="Tan F."/>
            <person name="Wang Y."/>
            <person name="Xia M."/>
        </authorList>
    </citation>
    <scope>NUCLEOTIDE SEQUENCE</scope>
    <source>
        <strain evidence="1">S3-1-1</strain>
    </source>
</reference>
<sequence length="879" mass="98833">MKNVWNIFKQDVSNIKRVPLVGILLLGLAILPSLYAWINLSASWDPYANTEEVKVAIVNEDEGTTIQDDKINVGEELVDNLKDNNSLGWVFTDREDAEEGVRKGDYYAGIYIDADFSEELAKVIDGEPVQTTVTYQVNEKKNAIAPKMTSAGASTIVNTINEQFVDTAASTLFEEFNELGIRLEEDLPTIRKIKSALYELDENMPEIVRVGDFIQKIDDDWDDIDEQIDHFMDIQDYLPEIHKGTDQILELQKQFPKIYEITDHITEVEDALPDVKNAVDRFNDVGPMFDDVANFLTDAQERLADTKEQIHATQEKLANIDEHAETIEQYAEDIQSFLSEADIDAEPFVRASQTQLVKMDQTLTELSAYIQPAEGSEVDPDLSVIKQEIVGHIAYLESNIQVYDNLASVSDDGSMTGFIDEMEQTKASFNQLNQDVDALISGSDSTEIANHIETTQQHTDSLSTWLENNGESSLNNSFDQMQSTISESNMNMDELHDIKDSLQSLLSNADEVMDNIEQDMETIQADLPEWKEKWEEVNGKMQGAFPLVENAIHDFSGFVEHDLPNVEEKVNTLAGFIEDDFPRIEETYLNVVDEIKKNKSTVESAIHQLASFSQDKLPELQKGVKEAADKVHDAETQDQLNQLISILRNDLADESDFFASPVHLEEEDLFPVPNYGSANAPFYTTLCLWVGALLLSNLVSTNLHKLDRREDYTLRQIYFGRMILFVIVGILQAIIASIGDLTILGVYAHNPVQFVLYSIFISIVFMTIVYTFASILGNIGKALMIILLVLQLSSSGGTFPVEVAPPFFQHVHPFIPFTYGIDLLREAVGGVVPEVVRYNMIMLAIFWGVAIIIGVILKPLLAKRIDHTARKSKDSRLVE</sequence>
<organism evidence="1 2">
    <name type="scientific">Gracilibacillus pellucidus</name>
    <dbReference type="NCBI Taxonomy" id="3095368"/>
    <lineage>
        <taxon>Bacteria</taxon>
        <taxon>Bacillati</taxon>
        <taxon>Bacillota</taxon>
        <taxon>Bacilli</taxon>
        <taxon>Bacillales</taxon>
        <taxon>Bacillaceae</taxon>
        <taxon>Gracilibacillus</taxon>
    </lineage>
</organism>
<comment type="caution">
    <text evidence="1">The sequence shown here is derived from an EMBL/GenBank/DDBJ whole genome shotgun (WGS) entry which is preliminary data.</text>
</comment>
<dbReference type="Proteomes" id="UP001277972">
    <property type="component" value="Unassembled WGS sequence"/>
</dbReference>
<gene>
    <name evidence="1" type="ORF">SH601_12525</name>
</gene>
<protein>
    <submittedName>
        <fullName evidence="1">YhgE/Pip domain-containing protein</fullName>
    </submittedName>
</protein>
<proteinExistence type="predicted"/>
<evidence type="ECO:0000313" key="2">
    <source>
        <dbReference type="Proteomes" id="UP001277972"/>
    </source>
</evidence>
<evidence type="ECO:0000313" key="1">
    <source>
        <dbReference type="EMBL" id="MDX8046809.1"/>
    </source>
</evidence>
<dbReference type="EMBL" id="JAWZSR010000007">
    <property type="protein sequence ID" value="MDX8046809.1"/>
    <property type="molecule type" value="Genomic_DNA"/>
</dbReference>